<organism evidence="11 12">
    <name type="scientific">Salix brachista</name>
    <dbReference type="NCBI Taxonomy" id="2182728"/>
    <lineage>
        <taxon>Eukaryota</taxon>
        <taxon>Viridiplantae</taxon>
        <taxon>Streptophyta</taxon>
        <taxon>Embryophyta</taxon>
        <taxon>Tracheophyta</taxon>
        <taxon>Spermatophyta</taxon>
        <taxon>Magnoliopsida</taxon>
        <taxon>eudicotyledons</taxon>
        <taxon>Gunneridae</taxon>
        <taxon>Pentapetalae</taxon>
        <taxon>rosids</taxon>
        <taxon>fabids</taxon>
        <taxon>Malpighiales</taxon>
        <taxon>Salicaceae</taxon>
        <taxon>Saliceae</taxon>
        <taxon>Salix</taxon>
    </lineage>
</organism>
<dbReference type="Proteomes" id="UP000326939">
    <property type="component" value="Chromosome 14"/>
</dbReference>
<dbReference type="AlphaFoldDB" id="A0A5N5K746"/>
<dbReference type="SMART" id="SM00331">
    <property type="entry name" value="PP2C_SIG"/>
    <property type="match status" value="1"/>
</dbReference>
<comment type="similarity">
    <text evidence="9">Belongs to the PP2C family.</text>
</comment>
<name>A0A5N5K746_9ROSI</name>
<evidence type="ECO:0000256" key="6">
    <source>
        <dbReference type="ARBA" id="ARBA00022842"/>
    </source>
</evidence>
<dbReference type="GO" id="GO:0046872">
    <property type="term" value="F:metal ion binding"/>
    <property type="evidence" value="ECO:0007669"/>
    <property type="project" value="UniProtKB-KW"/>
</dbReference>
<comment type="cofactor">
    <cofactor evidence="2">
        <name>Mg(2+)</name>
        <dbReference type="ChEBI" id="CHEBI:18420"/>
    </cofactor>
</comment>
<dbReference type="EC" id="3.1.3.16" evidence="3"/>
<dbReference type="Pfam" id="PF00481">
    <property type="entry name" value="PP2C"/>
    <property type="match status" value="1"/>
</dbReference>
<dbReference type="PANTHER" id="PTHR13832">
    <property type="entry name" value="PROTEIN PHOSPHATASE 2C"/>
    <property type="match status" value="1"/>
</dbReference>
<evidence type="ECO:0000256" key="7">
    <source>
        <dbReference type="ARBA" id="ARBA00022912"/>
    </source>
</evidence>
<dbReference type="PANTHER" id="PTHR13832:SF165">
    <property type="entry name" value="PROTEIN PHOSPHATASE 2C 49-RELATED"/>
    <property type="match status" value="1"/>
</dbReference>
<evidence type="ECO:0000256" key="8">
    <source>
        <dbReference type="ARBA" id="ARBA00023211"/>
    </source>
</evidence>
<keyword evidence="8" id="KW-0464">Manganese</keyword>
<evidence type="ECO:0000256" key="2">
    <source>
        <dbReference type="ARBA" id="ARBA00001946"/>
    </source>
</evidence>
<proteinExistence type="inferred from homology"/>
<dbReference type="InterPro" id="IPR001932">
    <property type="entry name" value="PPM-type_phosphatase-like_dom"/>
</dbReference>
<dbReference type="InterPro" id="IPR036457">
    <property type="entry name" value="PPM-type-like_dom_sf"/>
</dbReference>
<keyword evidence="5 9" id="KW-0378">Hydrolase</keyword>
<feature type="domain" description="PPM-type phosphatase" evidence="10">
    <location>
        <begin position="86"/>
        <end position="377"/>
    </location>
</feature>
<dbReference type="EMBL" id="VDCV01000014">
    <property type="protein sequence ID" value="KAB5527331.1"/>
    <property type="molecule type" value="Genomic_DNA"/>
</dbReference>
<dbReference type="InterPro" id="IPR000222">
    <property type="entry name" value="PP2C_BS"/>
</dbReference>
<evidence type="ECO:0000256" key="1">
    <source>
        <dbReference type="ARBA" id="ARBA00001936"/>
    </source>
</evidence>
<evidence type="ECO:0000313" key="12">
    <source>
        <dbReference type="Proteomes" id="UP000326939"/>
    </source>
</evidence>
<evidence type="ECO:0000256" key="5">
    <source>
        <dbReference type="ARBA" id="ARBA00022801"/>
    </source>
</evidence>
<dbReference type="PROSITE" id="PS01032">
    <property type="entry name" value="PPM_1"/>
    <property type="match status" value="1"/>
</dbReference>
<comment type="cofactor">
    <cofactor evidence="1">
        <name>Mn(2+)</name>
        <dbReference type="ChEBI" id="CHEBI:29035"/>
    </cofactor>
</comment>
<reference evidence="12" key="1">
    <citation type="journal article" date="2019" name="Gigascience">
        <title>De novo genome assembly of the endangered Acer yangbiense, a plant species with extremely small populations endemic to Yunnan Province, China.</title>
        <authorList>
            <person name="Yang J."/>
            <person name="Wariss H.M."/>
            <person name="Tao L."/>
            <person name="Zhang R."/>
            <person name="Yun Q."/>
            <person name="Hollingsworth P."/>
            <person name="Dao Z."/>
            <person name="Luo G."/>
            <person name="Guo H."/>
            <person name="Ma Y."/>
            <person name="Sun W."/>
        </authorList>
    </citation>
    <scope>NUCLEOTIDE SEQUENCE [LARGE SCALE GENOMIC DNA]</scope>
    <source>
        <strain evidence="12">cv. br00</strain>
    </source>
</reference>
<evidence type="ECO:0000256" key="9">
    <source>
        <dbReference type="RuleBase" id="RU003465"/>
    </source>
</evidence>
<dbReference type="InterPro" id="IPR015655">
    <property type="entry name" value="PP2C"/>
</dbReference>
<evidence type="ECO:0000256" key="4">
    <source>
        <dbReference type="ARBA" id="ARBA00022723"/>
    </source>
</evidence>
<dbReference type="CDD" id="cd00143">
    <property type="entry name" value="PP2Cc"/>
    <property type="match status" value="1"/>
</dbReference>
<protein>
    <recommendedName>
        <fullName evidence="3">protein-serine/threonine phosphatase</fullName>
        <ecNumber evidence="3">3.1.3.16</ecNumber>
    </recommendedName>
</protein>
<evidence type="ECO:0000256" key="3">
    <source>
        <dbReference type="ARBA" id="ARBA00013081"/>
    </source>
</evidence>
<dbReference type="Gene3D" id="3.60.40.10">
    <property type="entry name" value="PPM-type phosphatase domain"/>
    <property type="match status" value="1"/>
</dbReference>
<dbReference type="SUPFAM" id="SSF81606">
    <property type="entry name" value="PP2C-like"/>
    <property type="match status" value="1"/>
</dbReference>
<keyword evidence="12" id="KW-1185">Reference proteome</keyword>
<dbReference type="PROSITE" id="PS51746">
    <property type="entry name" value="PPM_2"/>
    <property type="match status" value="1"/>
</dbReference>
<sequence length="418" mass="46506">MVVEAEVVSVPVLDVQYFAARGNSPTVASVHEIEDAVTVSPSPGRLIQARLSDSVSSDHLDIISSKKVSDTEAIESPVLQFVPSIRSGVFADIGPRRYMEDEHIRIDDLSVQLGSVFKFPKPSAFYGVFDGHGGPEAAAYIRKNAMRIFFEDANFPQSSEVDSLFLEEVENSLRKAFNLADLALAEDCNVNTSSGTTAITAFVFGRYLLALKHENITICIWTPCFTLLLMVANAGDCRAVLCRNGEAIDMSQDHRPIYPSERRRVEELGGYIDDGYLNGVLSVSRALGDWDMKLPRGSPSPLVAEPEFQHLFLTEEDEFLVIGCDGIWDVMSSQQAVSLVRRGLRRHDDPDQCARDLVKEALRRNTFDNLTVIIVCFASSDYREPSPPTPRQRKQMCFSLYTEAFCSLRNFLEGSANR</sequence>
<keyword evidence="6" id="KW-0460">Magnesium</keyword>
<gene>
    <name evidence="11" type="ORF">DKX38_021178</name>
</gene>
<keyword evidence="4" id="KW-0479">Metal-binding</keyword>
<comment type="caution">
    <text evidence="11">The sequence shown here is derived from an EMBL/GenBank/DDBJ whole genome shotgun (WGS) entry which is preliminary data.</text>
</comment>
<evidence type="ECO:0000259" key="10">
    <source>
        <dbReference type="PROSITE" id="PS51746"/>
    </source>
</evidence>
<evidence type="ECO:0000313" key="11">
    <source>
        <dbReference type="EMBL" id="KAB5527331.1"/>
    </source>
</evidence>
<keyword evidence="7 9" id="KW-0904">Protein phosphatase</keyword>
<accession>A0A5N5K746</accession>
<dbReference type="GO" id="GO:0004722">
    <property type="term" value="F:protein serine/threonine phosphatase activity"/>
    <property type="evidence" value="ECO:0007669"/>
    <property type="project" value="UniProtKB-EC"/>
</dbReference>
<dbReference type="SMART" id="SM00332">
    <property type="entry name" value="PP2Cc"/>
    <property type="match status" value="1"/>
</dbReference>